<proteinExistence type="predicted"/>
<keyword evidence="1" id="KW-1133">Transmembrane helix</keyword>
<feature type="transmembrane region" description="Helical" evidence="1">
    <location>
        <begin position="20"/>
        <end position="44"/>
    </location>
</feature>
<protein>
    <submittedName>
        <fullName evidence="2">Uncharacterized protein</fullName>
    </submittedName>
</protein>
<keyword evidence="1" id="KW-0812">Transmembrane</keyword>
<dbReference type="AlphaFoldDB" id="A0A6M2D9V0"/>
<organism evidence="2">
    <name type="scientific">Rhipicephalus microplus</name>
    <name type="common">Cattle tick</name>
    <name type="synonym">Boophilus microplus</name>
    <dbReference type="NCBI Taxonomy" id="6941"/>
    <lineage>
        <taxon>Eukaryota</taxon>
        <taxon>Metazoa</taxon>
        <taxon>Ecdysozoa</taxon>
        <taxon>Arthropoda</taxon>
        <taxon>Chelicerata</taxon>
        <taxon>Arachnida</taxon>
        <taxon>Acari</taxon>
        <taxon>Parasitiformes</taxon>
        <taxon>Ixodida</taxon>
        <taxon>Ixodoidea</taxon>
        <taxon>Ixodidae</taxon>
        <taxon>Rhipicephalinae</taxon>
        <taxon>Rhipicephalus</taxon>
        <taxon>Boophilus</taxon>
    </lineage>
</organism>
<dbReference type="EMBL" id="GHWJ01010142">
    <property type="protein sequence ID" value="NOV42879.1"/>
    <property type="molecule type" value="Transcribed_RNA"/>
</dbReference>
<evidence type="ECO:0000256" key="1">
    <source>
        <dbReference type="SAM" id="Phobius"/>
    </source>
</evidence>
<keyword evidence="1" id="KW-0472">Membrane</keyword>
<sequence>MAINNLLYVHRLWRNVTWLLLFFNAISCCINMHHCFGVFCFTLIMPINGFIRRGTCTIMLRHSPSNGSLQCSTRFKNNTARFAECFFLYLNAGRQLLAQ</sequence>
<reference evidence="2" key="1">
    <citation type="submission" date="2019-09" db="EMBL/GenBank/DDBJ databases">
        <title>Organ-specific transcriptomic study of the physiology of the cattle tick, Rhipicephalus microplus.</title>
        <authorList>
            <person name="Tirloni L."/>
            <person name="Braz G."/>
            <person name="Gandara A.C.P."/>
            <person name="Sabadin G.A."/>
            <person name="da Silva R.M."/>
            <person name="Guizzo M.G."/>
            <person name="Machado J.A."/>
            <person name="Costa E.P."/>
            <person name="Gomes H.F."/>
            <person name="Moraes J."/>
            <person name="Mota M.B.S."/>
            <person name="Mesquita R.D."/>
            <person name="Alvarenga P.H."/>
            <person name="Alves F."/>
            <person name="Seixas A."/>
            <person name="da Fonseca R.N."/>
            <person name="Fogaca A."/>
            <person name="Logullo C."/>
            <person name="Tanaka A."/>
            <person name="Daffre S."/>
            <person name="Termignoni C."/>
            <person name="Vaz I.S.Jr."/>
            <person name="Oliveira P.L."/>
            <person name="Ribeiro J.M."/>
        </authorList>
    </citation>
    <scope>NUCLEOTIDE SEQUENCE</scope>
    <source>
        <strain evidence="2">Porto Alegre</strain>
    </source>
</reference>
<name>A0A6M2D9V0_RHIMP</name>
<accession>A0A6M2D9V0</accession>
<evidence type="ECO:0000313" key="2">
    <source>
        <dbReference type="EMBL" id="NOV42879.1"/>
    </source>
</evidence>